<evidence type="ECO:0000313" key="7">
    <source>
        <dbReference type="Proteomes" id="UP000051888"/>
    </source>
</evidence>
<dbReference type="PIRSF" id="PIRSF002741">
    <property type="entry name" value="MppA"/>
    <property type="match status" value="1"/>
</dbReference>
<evidence type="ECO:0000256" key="3">
    <source>
        <dbReference type="ARBA" id="ARBA00022729"/>
    </source>
</evidence>
<comment type="similarity">
    <text evidence="1">Belongs to the bacterial solute-binding protein 5 family.</text>
</comment>
<keyword evidence="2" id="KW-0813">Transport</keyword>
<dbReference type="PANTHER" id="PTHR30290:SF9">
    <property type="entry name" value="OLIGOPEPTIDE-BINDING PROTEIN APPA"/>
    <property type="match status" value="1"/>
</dbReference>
<dbReference type="AlphaFoldDB" id="A0A0Q3WWY8"/>
<dbReference type="GO" id="GO:0042597">
    <property type="term" value="C:periplasmic space"/>
    <property type="evidence" value="ECO:0007669"/>
    <property type="project" value="UniProtKB-ARBA"/>
</dbReference>
<protein>
    <recommendedName>
        <fullName evidence="5">Solute-binding protein family 5 domain-containing protein</fullName>
    </recommendedName>
</protein>
<keyword evidence="7" id="KW-1185">Reference proteome</keyword>
<feature type="signal peptide" evidence="4">
    <location>
        <begin position="1"/>
        <end position="25"/>
    </location>
</feature>
<reference evidence="6 7" key="1">
    <citation type="submission" date="2015-09" db="EMBL/GenBank/DDBJ databases">
        <title>Genome sequencing project for genomic taxonomy and phylogenomics of Bacillus-like bacteria.</title>
        <authorList>
            <person name="Liu B."/>
            <person name="Wang J."/>
            <person name="Zhu Y."/>
            <person name="Liu G."/>
            <person name="Chen Q."/>
            <person name="Chen Z."/>
            <person name="Lan J."/>
            <person name="Che J."/>
            <person name="Ge C."/>
            <person name="Shi H."/>
            <person name="Pan Z."/>
            <person name="Liu X."/>
        </authorList>
    </citation>
    <scope>NUCLEOTIDE SEQUENCE [LARGE SCALE GENOMIC DNA]</scope>
    <source>
        <strain evidence="6 7">LMG 18435</strain>
    </source>
</reference>
<gene>
    <name evidence="6" type="ORF">AN964_04800</name>
</gene>
<dbReference type="OrthoDB" id="9796817at2"/>
<dbReference type="GO" id="GO:1904680">
    <property type="term" value="F:peptide transmembrane transporter activity"/>
    <property type="evidence" value="ECO:0007669"/>
    <property type="project" value="TreeGrafter"/>
</dbReference>
<evidence type="ECO:0000256" key="2">
    <source>
        <dbReference type="ARBA" id="ARBA00022448"/>
    </source>
</evidence>
<dbReference type="RefSeq" id="WP_055738605.1">
    <property type="nucleotide sequence ID" value="NZ_JAAIWL010000006.1"/>
</dbReference>
<evidence type="ECO:0000259" key="5">
    <source>
        <dbReference type="Pfam" id="PF00496"/>
    </source>
</evidence>
<dbReference type="PROSITE" id="PS51257">
    <property type="entry name" value="PROKAR_LIPOPROTEIN"/>
    <property type="match status" value="1"/>
</dbReference>
<keyword evidence="3 4" id="KW-0732">Signal</keyword>
<sequence>MRKSAFMLMAVVLSLLLIISGCSKGSAGQTGGTSGKDDGKPVDGGTLKMAFGAKEFNDTLIPGLANDAFNANLVRMLFDGLADQNGKLELVPRLADKWEVSSDKMSITVTLNEKAKWSDGEPVTSDDVLFTYNSLVSPDLLKIGGDGGSALNTLKGYKEISEGKETSFEKTKGFEKISDKQFKLNLSEKDAVSVTNILTQRLLPYHILKDKPIKDWQNLDFVQAPSVVSGPYKVKKVQKPTTVIMEANNNYYISKPHIKEIVIQGVNVDVAPGLFAKGQLDYMMKGFNVADVQNLKRIQNVDVIAKPGDLFEYIGMKLYKPPFKDQKVRQALMYALPRKLMLDSIYKGNGVLLNGPLPEIIGAHASEKDGINSYDYNEDKANQLLDEAGWKKSSDGKRIDPNTNKPADLKLTYTQDSKTSQAIAESIKKYFGNVGIQVTLNPQDSTTKNAKLQNDDPSIDMWIGAWGGGGDDPRGLWASDAALNWERWKDAENDKLIKDTYASDSAFNADDRKQSLIKWQLHTNEQVPLLFLWTYYDVAVKSKKLHIPQDDLIDIGSLYNPQDWWLSE</sequence>
<evidence type="ECO:0000313" key="6">
    <source>
        <dbReference type="EMBL" id="KQL52898.1"/>
    </source>
</evidence>
<dbReference type="Gene3D" id="3.10.105.10">
    <property type="entry name" value="Dipeptide-binding Protein, Domain 3"/>
    <property type="match status" value="1"/>
</dbReference>
<organism evidence="6 7">
    <name type="scientific">Heyndrickxia shackletonii</name>
    <dbReference type="NCBI Taxonomy" id="157838"/>
    <lineage>
        <taxon>Bacteria</taxon>
        <taxon>Bacillati</taxon>
        <taxon>Bacillota</taxon>
        <taxon>Bacilli</taxon>
        <taxon>Bacillales</taxon>
        <taxon>Bacillaceae</taxon>
        <taxon>Heyndrickxia</taxon>
    </lineage>
</organism>
<dbReference type="InterPro" id="IPR000914">
    <property type="entry name" value="SBP_5_dom"/>
</dbReference>
<dbReference type="PATRIC" id="fig|157838.3.peg.1066"/>
<dbReference type="PANTHER" id="PTHR30290">
    <property type="entry name" value="PERIPLASMIC BINDING COMPONENT OF ABC TRANSPORTER"/>
    <property type="match status" value="1"/>
</dbReference>
<dbReference type="Proteomes" id="UP000051888">
    <property type="component" value="Unassembled WGS sequence"/>
</dbReference>
<comment type="caution">
    <text evidence="6">The sequence shown here is derived from an EMBL/GenBank/DDBJ whole genome shotgun (WGS) entry which is preliminary data.</text>
</comment>
<accession>A0A0Q3WWY8</accession>
<proteinExistence type="inferred from homology"/>
<dbReference type="GO" id="GO:0015833">
    <property type="term" value="P:peptide transport"/>
    <property type="evidence" value="ECO:0007669"/>
    <property type="project" value="TreeGrafter"/>
</dbReference>
<dbReference type="Gene3D" id="3.40.190.10">
    <property type="entry name" value="Periplasmic binding protein-like II"/>
    <property type="match status" value="1"/>
</dbReference>
<dbReference type="Gene3D" id="3.90.76.10">
    <property type="entry name" value="Dipeptide-binding Protein, Domain 1"/>
    <property type="match status" value="1"/>
</dbReference>
<dbReference type="InterPro" id="IPR039424">
    <property type="entry name" value="SBP_5"/>
</dbReference>
<dbReference type="CDD" id="cd08513">
    <property type="entry name" value="PBP2_thermophilic_Hb8_like"/>
    <property type="match status" value="1"/>
</dbReference>
<dbReference type="SUPFAM" id="SSF53850">
    <property type="entry name" value="Periplasmic binding protein-like II"/>
    <property type="match status" value="1"/>
</dbReference>
<evidence type="ECO:0000256" key="1">
    <source>
        <dbReference type="ARBA" id="ARBA00005695"/>
    </source>
</evidence>
<feature type="chain" id="PRO_5038979418" description="Solute-binding protein family 5 domain-containing protein" evidence="4">
    <location>
        <begin position="26"/>
        <end position="568"/>
    </location>
</feature>
<dbReference type="Pfam" id="PF00496">
    <property type="entry name" value="SBP_bac_5"/>
    <property type="match status" value="1"/>
</dbReference>
<name>A0A0Q3WWY8_9BACI</name>
<dbReference type="STRING" id="157838.AN964_04800"/>
<dbReference type="EMBL" id="LJJC01000004">
    <property type="protein sequence ID" value="KQL52898.1"/>
    <property type="molecule type" value="Genomic_DNA"/>
</dbReference>
<feature type="domain" description="Solute-binding protein family 5" evidence="5">
    <location>
        <begin position="89"/>
        <end position="475"/>
    </location>
</feature>
<dbReference type="InterPro" id="IPR030678">
    <property type="entry name" value="Peptide/Ni-bd"/>
</dbReference>
<evidence type="ECO:0000256" key="4">
    <source>
        <dbReference type="SAM" id="SignalP"/>
    </source>
</evidence>
<dbReference type="GO" id="GO:0043190">
    <property type="term" value="C:ATP-binding cassette (ABC) transporter complex"/>
    <property type="evidence" value="ECO:0007669"/>
    <property type="project" value="InterPro"/>
</dbReference>